<evidence type="ECO:0000256" key="2">
    <source>
        <dbReference type="SAM" id="MobiDB-lite"/>
    </source>
</evidence>
<accession>A0A7I8JB20</accession>
<name>A0A7I8JB20_SPIIN</name>
<dbReference type="InterPro" id="IPR044788">
    <property type="entry name" value="X8_dom_prot"/>
</dbReference>
<dbReference type="Gene3D" id="3.20.20.80">
    <property type="entry name" value="Glycosidases"/>
    <property type="match status" value="1"/>
</dbReference>
<organism evidence="5">
    <name type="scientific">Spirodela intermedia</name>
    <name type="common">Intermediate duckweed</name>
    <dbReference type="NCBI Taxonomy" id="51605"/>
    <lineage>
        <taxon>Eukaryota</taxon>
        <taxon>Viridiplantae</taxon>
        <taxon>Streptophyta</taxon>
        <taxon>Embryophyta</taxon>
        <taxon>Tracheophyta</taxon>
        <taxon>Spermatophyta</taxon>
        <taxon>Magnoliopsida</taxon>
        <taxon>Liliopsida</taxon>
        <taxon>Araceae</taxon>
        <taxon>Lemnoideae</taxon>
        <taxon>Spirodela</taxon>
    </lineage>
</organism>
<reference evidence="5 6" key="1">
    <citation type="submission" date="2019-12" db="EMBL/GenBank/DDBJ databases">
        <authorList>
            <person name="Scholz U."/>
            <person name="Mascher M."/>
            <person name="Fiebig A."/>
        </authorList>
    </citation>
    <scope>NUCLEOTIDE SEQUENCE</scope>
</reference>
<evidence type="ECO:0000256" key="3">
    <source>
        <dbReference type="SAM" id="SignalP"/>
    </source>
</evidence>
<dbReference type="PANTHER" id="PTHR31044">
    <property type="entry name" value="BETA-1,3 GLUCANASE"/>
    <property type="match status" value="1"/>
</dbReference>
<dbReference type="InterPro" id="IPR012946">
    <property type="entry name" value="X8"/>
</dbReference>
<dbReference type="SMART" id="SM00768">
    <property type="entry name" value="X8"/>
    <property type="match status" value="1"/>
</dbReference>
<dbReference type="Gene3D" id="1.20.58.1040">
    <property type="match status" value="1"/>
</dbReference>
<dbReference type="Proteomes" id="UP001189122">
    <property type="component" value="Unassembled WGS sequence"/>
</dbReference>
<gene>
    <name evidence="5" type="ORF">SI7747_10013799</name>
</gene>
<dbReference type="EMBL" id="LR743597">
    <property type="protein sequence ID" value="CAA2628151.1"/>
    <property type="molecule type" value="Genomic_DNA"/>
</dbReference>
<evidence type="ECO:0000313" key="5">
    <source>
        <dbReference type="EMBL" id="CAA2628151.1"/>
    </source>
</evidence>
<feature type="region of interest" description="Disordered" evidence="2">
    <location>
        <begin position="160"/>
        <end position="200"/>
    </location>
</feature>
<feature type="signal peptide" evidence="3">
    <location>
        <begin position="1"/>
        <end position="20"/>
    </location>
</feature>
<sequence length="316" mass="34041">MAALQLSLLVLFFPILGLTGQEGVIKFVGLHGSAAFLELHRPGYGASAPAMAVSVAVADLPAVSSSVLQAETWLRRHVLSVFPSGNVTAIVVGRGVLCTTLRARQWDMVLPSVKNLHHSLLRWGLEREIMVSAAFSSDCLGHHSAVKTLKPSFLLPSPHPLVSPAKTLPHHRRHSPQHQMGPSPSCPPPHKRDPRRPTSSRFLRRRAAVLGGAFGGPGRLGGGEGPVVVRGEAHAIPEALQEAMDYACGEGGADCEEIKPHGSCFYPDHIIAHASFAFNSYWQKSKKTGGSCDFQGPLRSSTQTQVRFLHCRYVLG</sequence>
<dbReference type="AlphaFoldDB" id="A0A7I8JB20"/>
<evidence type="ECO:0000313" key="6">
    <source>
        <dbReference type="Proteomes" id="UP001189122"/>
    </source>
</evidence>
<dbReference type="Pfam" id="PF07983">
    <property type="entry name" value="X8"/>
    <property type="match status" value="1"/>
</dbReference>
<dbReference type="PANTHER" id="PTHR31044:SF140">
    <property type="entry name" value="EXPRESSED PROTEIN"/>
    <property type="match status" value="1"/>
</dbReference>
<keyword evidence="1 3" id="KW-0732">Signal</keyword>
<feature type="domain" description="X8" evidence="4">
    <location>
        <begin position="228"/>
        <end position="313"/>
    </location>
</feature>
<protein>
    <recommendedName>
        <fullName evidence="4">X8 domain-containing protein</fullName>
    </recommendedName>
</protein>
<evidence type="ECO:0000259" key="4">
    <source>
        <dbReference type="SMART" id="SM00768"/>
    </source>
</evidence>
<dbReference type="EMBL" id="CACRZD030000010">
    <property type="protein sequence ID" value="CAA6667406.1"/>
    <property type="molecule type" value="Genomic_DNA"/>
</dbReference>
<proteinExistence type="predicted"/>
<evidence type="ECO:0000256" key="1">
    <source>
        <dbReference type="ARBA" id="ARBA00022729"/>
    </source>
</evidence>
<keyword evidence="6" id="KW-1185">Reference proteome</keyword>
<dbReference type="GO" id="GO:0009506">
    <property type="term" value="C:plasmodesma"/>
    <property type="evidence" value="ECO:0007669"/>
    <property type="project" value="UniProtKB-ARBA"/>
</dbReference>
<feature type="chain" id="PRO_5029798462" description="X8 domain-containing protein" evidence="3">
    <location>
        <begin position="21"/>
        <end position="316"/>
    </location>
</feature>